<sequence length="205" mass="23508">MQSYITVKTPAIQTYTIQKSRFISMIRPIQSLIEANEWLRTVKKEYYRATHHCYGFVIDSKILKSSDDGEPSGTAGQPILEQIQAMNCFFTGIIVIRYYGGVKLGTGGLVRAYTEGAKLALDAATMVTMDHSQQLTLYFDYVYFGRLEYELRQHAVINEEPIYLDKVIWNIWVSVPTVSNLVAQLQNWTNGQIEIKYGERTYQPL</sequence>
<dbReference type="Pfam" id="PF01205">
    <property type="entry name" value="Impact_N"/>
    <property type="match status" value="1"/>
</dbReference>
<dbReference type="Pfam" id="PF09186">
    <property type="entry name" value="DUF1949"/>
    <property type="match status" value="1"/>
</dbReference>
<dbReference type="SUPFAM" id="SSF54211">
    <property type="entry name" value="Ribosomal protein S5 domain 2-like"/>
    <property type="match status" value="1"/>
</dbReference>
<dbReference type="RefSeq" id="WP_073154845.1">
    <property type="nucleotide sequence ID" value="NZ_FQVL01000005.1"/>
</dbReference>
<dbReference type="InterPro" id="IPR001498">
    <property type="entry name" value="Impact_N"/>
</dbReference>
<dbReference type="PANTHER" id="PTHR16301">
    <property type="entry name" value="IMPACT-RELATED"/>
    <property type="match status" value="1"/>
</dbReference>
<dbReference type="PANTHER" id="PTHR16301:SF20">
    <property type="entry name" value="IMPACT FAMILY MEMBER YIGZ"/>
    <property type="match status" value="1"/>
</dbReference>
<evidence type="ECO:0000313" key="4">
    <source>
        <dbReference type="EMBL" id="SHE96189.1"/>
    </source>
</evidence>
<name>A0A1M4XRS4_9BACL</name>
<comment type="similarity">
    <text evidence="1">Belongs to the IMPACT family.</text>
</comment>
<dbReference type="InterPro" id="IPR020568">
    <property type="entry name" value="Ribosomal_Su5_D2-typ_SF"/>
</dbReference>
<evidence type="ECO:0000259" key="3">
    <source>
        <dbReference type="Pfam" id="PF09186"/>
    </source>
</evidence>
<evidence type="ECO:0000259" key="2">
    <source>
        <dbReference type="Pfam" id="PF01205"/>
    </source>
</evidence>
<keyword evidence="5" id="KW-1185">Reference proteome</keyword>
<dbReference type="InterPro" id="IPR023582">
    <property type="entry name" value="Impact"/>
</dbReference>
<dbReference type="InterPro" id="IPR036956">
    <property type="entry name" value="Impact_N_sf"/>
</dbReference>
<dbReference type="InterPro" id="IPR015269">
    <property type="entry name" value="UPF0029_Impact_C"/>
</dbReference>
<dbReference type="EMBL" id="FQVL01000005">
    <property type="protein sequence ID" value="SHE96189.1"/>
    <property type="molecule type" value="Genomic_DNA"/>
</dbReference>
<dbReference type="SUPFAM" id="SSF54980">
    <property type="entry name" value="EF-G C-terminal domain-like"/>
    <property type="match status" value="1"/>
</dbReference>
<dbReference type="AlphaFoldDB" id="A0A1M4XRS4"/>
<reference evidence="4 5" key="1">
    <citation type="submission" date="2016-11" db="EMBL/GenBank/DDBJ databases">
        <authorList>
            <person name="Jaros S."/>
            <person name="Januszkiewicz K."/>
            <person name="Wedrychowicz H."/>
        </authorList>
    </citation>
    <scope>NUCLEOTIDE SEQUENCE [LARGE SCALE GENOMIC DNA]</scope>
    <source>
        <strain evidence="4 5">DSM 44666</strain>
    </source>
</reference>
<feature type="domain" description="UPF0029" evidence="3">
    <location>
        <begin position="139"/>
        <end position="192"/>
    </location>
</feature>
<dbReference type="Proteomes" id="UP000184476">
    <property type="component" value="Unassembled WGS sequence"/>
</dbReference>
<dbReference type="STRING" id="112248.SAMN05444392_105143"/>
<organism evidence="4 5">
    <name type="scientific">Seinonella peptonophila</name>
    <dbReference type="NCBI Taxonomy" id="112248"/>
    <lineage>
        <taxon>Bacteria</taxon>
        <taxon>Bacillati</taxon>
        <taxon>Bacillota</taxon>
        <taxon>Bacilli</taxon>
        <taxon>Bacillales</taxon>
        <taxon>Thermoactinomycetaceae</taxon>
        <taxon>Seinonella</taxon>
    </lineage>
</organism>
<protein>
    <submittedName>
        <fullName evidence="4">Uncharacterized protein, YigZ family</fullName>
    </submittedName>
</protein>
<evidence type="ECO:0000256" key="1">
    <source>
        <dbReference type="ARBA" id="ARBA00007665"/>
    </source>
</evidence>
<gene>
    <name evidence="4" type="ORF">SAMN05444392_105143</name>
</gene>
<dbReference type="GO" id="GO:0006446">
    <property type="term" value="P:regulation of translational initiation"/>
    <property type="evidence" value="ECO:0007669"/>
    <property type="project" value="TreeGrafter"/>
</dbReference>
<proteinExistence type="inferred from homology"/>
<feature type="domain" description="Impact N-terminal" evidence="2">
    <location>
        <begin position="18"/>
        <end position="121"/>
    </location>
</feature>
<dbReference type="Gene3D" id="3.30.230.30">
    <property type="entry name" value="Impact, N-terminal domain"/>
    <property type="match status" value="1"/>
</dbReference>
<dbReference type="InterPro" id="IPR035647">
    <property type="entry name" value="EFG_III/V"/>
</dbReference>
<accession>A0A1M4XRS4</accession>
<dbReference type="GO" id="GO:0005737">
    <property type="term" value="C:cytoplasm"/>
    <property type="evidence" value="ECO:0007669"/>
    <property type="project" value="TreeGrafter"/>
</dbReference>
<evidence type="ECO:0000313" key="5">
    <source>
        <dbReference type="Proteomes" id="UP000184476"/>
    </source>
</evidence>